<dbReference type="Proteomes" id="UP000306319">
    <property type="component" value="Unassembled WGS sequence"/>
</dbReference>
<evidence type="ECO:0000313" key="2">
    <source>
        <dbReference type="Proteomes" id="UP000306319"/>
    </source>
</evidence>
<proteinExistence type="predicted"/>
<name>A0AC61RE30_9BACT</name>
<comment type="caution">
    <text evidence="1">The sequence shown here is derived from an EMBL/GenBank/DDBJ whole genome shotgun (WGS) entry which is preliminary data.</text>
</comment>
<reference evidence="1" key="1">
    <citation type="submission" date="2019-04" db="EMBL/GenBank/DDBJ databases">
        <title>Microbes associate with the intestines of laboratory mice.</title>
        <authorList>
            <person name="Navarre W."/>
            <person name="Wong E."/>
            <person name="Huang K."/>
            <person name="Tropini C."/>
            <person name="Ng K."/>
            <person name="Yu B."/>
        </authorList>
    </citation>
    <scope>NUCLEOTIDE SEQUENCE</scope>
    <source>
        <strain evidence="1">NM04_E33</strain>
    </source>
</reference>
<protein>
    <submittedName>
        <fullName evidence="1">Peptidase M64</fullName>
    </submittedName>
</protein>
<dbReference type="EMBL" id="SRYB01000060">
    <property type="protein sequence ID" value="TGY75550.1"/>
    <property type="molecule type" value="Genomic_DNA"/>
</dbReference>
<accession>A0AC61RE30</accession>
<gene>
    <name evidence="1" type="ORF">E5331_19865</name>
</gene>
<sequence>MKKFSLSTLFIAAALSTAAADGHAGCGFCKNFADSTLRVDYIFGGGPSGIHIMLDSQSKSAGWYGRRAHLKEAPYLGNGTITVIDPQTRDTLYMNSFSSLFQEWINTPEAKSVNNSFENSFQVPLPKREAEITVELRDNRHKPIGTMTHLYRPDDELVAIKGENPYPHKYIHKGGDPKKAIDVAMIAEGYRPEEMDSFINHAQKFADVMLSYEPYASNKDKFNFVAVMVPSRESGVSVPLKKQWKDTAFGSHYSTFYSSRYLTSPHVKKMHDALSGIPYEHIMVLVNTDEYGGGGIYNSYHIAAAKNQFTLPVTVHEFGHSFGGLADEYFYDGEEDGTYPLDIEPWEPNITTLVDFDSKWKDMITPGTPVPTPWVDKGGTREERMKQKGNAKKGDKQVVGVFEGGGYKKKGVYRPVETCRMRDNYHPTFCPVCEAALTKLINFYTE</sequence>
<evidence type="ECO:0000313" key="1">
    <source>
        <dbReference type="EMBL" id="TGY75550.1"/>
    </source>
</evidence>
<keyword evidence="2" id="KW-1185">Reference proteome</keyword>
<organism evidence="1 2">
    <name type="scientific">Lepagella muris</name>
    <dbReference type="NCBI Taxonomy" id="3032870"/>
    <lineage>
        <taxon>Bacteria</taxon>
        <taxon>Pseudomonadati</taxon>
        <taxon>Bacteroidota</taxon>
        <taxon>Bacteroidia</taxon>
        <taxon>Bacteroidales</taxon>
        <taxon>Muribaculaceae</taxon>
        <taxon>Lepagella</taxon>
    </lineage>
</organism>